<protein>
    <submittedName>
        <fullName evidence="1">Uncharacterized protein</fullName>
    </submittedName>
</protein>
<proteinExistence type="predicted"/>
<dbReference type="GO" id="GO:0035251">
    <property type="term" value="F:UDP-glucosyltransferase activity"/>
    <property type="evidence" value="ECO:0007669"/>
    <property type="project" value="InterPro"/>
</dbReference>
<comment type="caution">
    <text evidence="1">The sequence shown here is derived from an EMBL/GenBank/DDBJ whole genome shotgun (WGS) entry which is preliminary data.</text>
</comment>
<dbReference type="AlphaFoldDB" id="A0A8T0UZV8"/>
<dbReference type="EMBL" id="CM029041">
    <property type="protein sequence ID" value="KAG2626233.1"/>
    <property type="molecule type" value="Genomic_DNA"/>
</dbReference>
<gene>
    <name evidence="1" type="ORF">PVAP13_3KG331500</name>
</gene>
<evidence type="ECO:0000313" key="2">
    <source>
        <dbReference type="Proteomes" id="UP000823388"/>
    </source>
</evidence>
<dbReference type="SUPFAM" id="SSF53756">
    <property type="entry name" value="UDP-Glycosyltransferase/glycogen phosphorylase"/>
    <property type="match status" value="1"/>
</dbReference>
<organism evidence="1 2">
    <name type="scientific">Panicum virgatum</name>
    <name type="common">Blackwell switchgrass</name>
    <dbReference type="NCBI Taxonomy" id="38727"/>
    <lineage>
        <taxon>Eukaryota</taxon>
        <taxon>Viridiplantae</taxon>
        <taxon>Streptophyta</taxon>
        <taxon>Embryophyta</taxon>
        <taxon>Tracheophyta</taxon>
        <taxon>Spermatophyta</taxon>
        <taxon>Magnoliopsida</taxon>
        <taxon>Liliopsida</taxon>
        <taxon>Poales</taxon>
        <taxon>Poaceae</taxon>
        <taxon>PACMAD clade</taxon>
        <taxon>Panicoideae</taxon>
        <taxon>Panicodae</taxon>
        <taxon>Paniceae</taxon>
        <taxon>Panicinae</taxon>
        <taxon>Panicum</taxon>
        <taxon>Panicum sect. Hiantes</taxon>
    </lineage>
</organism>
<dbReference type="Gene3D" id="3.40.50.2000">
    <property type="entry name" value="Glycogen Phosphorylase B"/>
    <property type="match status" value="1"/>
</dbReference>
<evidence type="ECO:0000313" key="1">
    <source>
        <dbReference type="EMBL" id="KAG2626233.1"/>
    </source>
</evidence>
<dbReference type="PANTHER" id="PTHR48048">
    <property type="entry name" value="GLYCOSYLTRANSFERASE"/>
    <property type="match status" value="1"/>
</dbReference>
<name>A0A8T0UZV8_PANVG</name>
<accession>A0A8T0UZV8</accession>
<sequence>MAMKKTVVFYPGLAVSHFVPMMQLADALLEEGYAVVVAVIDITNEQNLAFAVDRVAASKPSVTFHTLPRIKDPPTFTNDARFILGYFELVRRYNKHLGDLLRSLPTGSVRAVVVESLSNEAIDVTREMGIPAYTFFAWSASALAACLQLSSIPTEGQLSFRELGDSPLDLLGIPPVPASHLLLEFLEDPKSEIYQATVSSFRKNLEADGILVNAFASLEAQALGALEGPRFPFGPGIEVAAPQAYSVGPLEKAGETKAGHECLAWLDTQSERSVELLGIGSSGSPRRLIPPSKISLNLSAGSDGWVTNTSEG</sequence>
<dbReference type="PANTHER" id="PTHR48048:SF14">
    <property type="entry name" value="GLYCOSYLTRANSFERASE"/>
    <property type="match status" value="1"/>
</dbReference>
<dbReference type="InterPro" id="IPR050481">
    <property type="entry name" value="UDP-glycosyltransf_plant"/>
</dbReference>
<reference evidence="1" key="1">
    <citation type="submission" date="2020-05" db="EMBL/GenBank/DDBJ databases">
        <title>WGS assembly of Panicum virgatum.</title>
        <authorList>
            <person name="Lovell J.T."/>
            <person name="Jenkins J."/>
            <person name="Shu S."/>
            <person name="Juenger T.E."/>
            <person name="Schmutz J."/>
        </authorList>
    </citation>
    <scope>NUCLEOTIDE SEQUENCE</scope>
    <source>
        <strain evidence="1">AP13</strain>
    </source>
</reference>
<keyword evidence="2" id="KW-1185">Reference proteome</keyword>
<dbReference type="Proteomes" id="UP000823388">
    <property type="component" value="Chromosome 3K"/>
</dbReference>